<dbReference type="EMBL" id="BDUD01000002">
    <property type="protein sequence ID" value="GBG22860.1"/>
    <property type="molecule type" value="Genomic_DNA"/>
</dbReference>
<accession>A0A2R5FVT5</accession>
<dbReference type="AlphaFoldDB" id="A0A2R5FVT5"/>
<name>A0A2R5FVT5_NOSCO</name>
<dbReference type="RefSeq" id="WP_109012890.1">
    <property type="nucleotide sequence ID" value="NZ_BDUD01000002.1"/>
</dbReference>
<protein>
    <submittedName>
        <fullName evidence="1">Uncharacterized protein</fullName>
    </submittedName>
</protein>
<organism evidence="1 2">
    <name type="scientific">Nostoc commune NIES-4072</name>
    <dbReference type="NCBI Taxonomy" id="2005467"/>
    <lineage>
        <taxon>Bacteria</taxon>
        <taxon>Bacillati</taxon>
        <taxon>Cyanobacteriota</taxon>
        <taxon>Cyanophyceae</taxon>
        <taxon>Nostocales</taxon>
        <taxon>Nostocaceae</taxon>
        <taxon>Nostoc</taxon>
    </lineage>
</organism>
<reference evidence="1 2" key="1">
    <citation type="submission" date="2017-06" db="EMBL/GenBank/DDBJ databases">
        <title>Genome sequencing of cyanobaciteial culture collection at National Institute for Environmental Studies (NIES).</title>
        <authorList>
            <person name="Hirose Y."/>
            <person name="Shimura Y."/>
            <person name="Fujisawa T."/>
            <person name="Nakamura Y."/>
            <person name="Kawachi M."/>
        </authorList>
    </citation>
    <scope>NUCLEOTIDE SEQUENCE [LARGE SCALE GENOMIC DNA]</scope>
    <source>
        <strain evidence="1 2">NIES-4072</strain>
    </source>
</reference>
<evidence type="ECO:0000313" key="2">
    <source>
        <dbReference type="Proteomes" id="UP000245124"/>
    </source>
</evidence>
<evidence type="ECO:0000313" key="1">
    <source>
        <dbReference type="EMBL" id="GBG22860.1"/>
    </source>
</evidence>
<gene>
    <name evidence="1" type="ORF">NIES4072_65720</name>
</gene>
<dbReference type="Proteomes" id="UP000245124">
    <property type="component" value="Unassembled WGS sequence"/>
</dbReference>
<keyword evidence="2" id="KW-1185">Reference proteome</keyword>
<proteinExistence type="predicted"/>
<dbReference type="OrthoDB" id="539713at2"/>
<comment type="caution">
    <text evidence="1">The sequence shown here is derived from an EMBL/GenBank/DDBJ whole genome shotgun (WGS) entry which is preliminary data.</text>
</comment>
<sequence>MGVASRYWQLVKIDAAGRRQVQAIARAKAFFSDVFSGIACGGHNAISTTGYAYADNNDVPDAEIQLQLVQLSRDAPADRCLLAQRCLLCFISWQIEQVCLQLETNFGIAHGFNCSDLLPYVLDDDGRLEPTGSYQCLSRKILQSFDPDQSSLTTWTTTKVKQYPALNQFLLESGLYLVSDWAILNDTRPKQLERIFREFYSLTPKEIEYFVIFLESYHLVYRAQRLQQRSLGIRGKCLPPTTQQLQEIALNIQSQSGQMPKSETVMAQLQKLASLLRQYRIHVRGGFLPTTSIDVLGKQSILNADVSNPGENEDEQADFLQLYRPEFLACLDQALAVVITSRVKQLLPKKGDKAQKFLTALQLVYCQQMPMTEIASRLELRAQDAVTRLLKLKEFRADVQQQLLVILRDRVLDLAKNYFDTGRLETLEDQISSALESHISTVIRDAKISSQTPQSIVISNLFSQQLCRYLDRINK</sequence>